<dbReference type="Pfam" id="PF13365">
    <property type="entry name" value="Trypsin_2"/>
    <property type="match status" value="1"/>
</dbReference>
<dbReference type="RefSeq" id="WP_128767397.1">
    <property type="nucleotide sequence ID" value="NZ_RXOC01000001.1"/>
</dbReference>
<dbReference type="Gene3D" id="2.30.42.10">
    <property type="match status" value="1"/>
</dbReference>
<comment type="caution">
    <text evidence="3">The sequence shown here is derived from an EMBL/GenBank/DDBJ whole genome shotgun (WGS) entry which is preliminary data.</text>
</comment>
<comment type="similarity">
    <text evidence="1">Belongs to the peptidase S1C family.</text>
</comment>
<dbReference type="GO" id="GO:0004252">
    <property type="term" value="F:serine-type endopeptidase activity"/>
    <property type="evidence" value="ECO:0007669"/>
    <property type="project" value="TreeGrafter"/>
</dbReference>
<dbReference type="InterPro" id="IPR036034">
    <property type="entry name" value="PDZ_sf"/>
</dbReference>
<dbReference type="InterPro" id="IPR043504">
    <property type="entry name" value="Peptidase_S1_PA_chymotrypsin"/>
</dbReference>
<dbReference type="PROSITE" id="PS50106">
    <property type="entry name" value="PDZ"/>
    <property type="match status" value="1"/>
</dbReference>
<accession>A0A4V1KIX5</accession>
<sequence length="584" mass="64521">MKKHKLNTLLVAIFFITIHNVLYAQKFDRAGIECTIHKAVNKAYNTSVRIWGFDIVKQMQTSGQFSGVVVSAEGHILTAAHVNVPGNTYKVMFADGTEYFAKGLGEIELVGNRTIPDVAMMKIMSKFKGPYAEMGWSYSLKKDEPCISIAYPESLNQPLPTVRFGRIADPNNKYGFVQSTCIMEPGDSGGPLFDYLGRVIGLHSAIDVSESDNFEIPVDLYRKYWTALNKEETYKEYPQLKDTIGIDPLIGKIITVPGLQKPEKNFTALISRLNTYSLPVQSNINGIVQTVFGTLFSLKGSTFDKKFDNRSIVVSKSSMVGEDPGVVWKGKKIEARVILRDKETDLILLEMDWKRNSGIEVAELSPDTSDFEQLGKFLISPLVGDTSKISVLGSREISLPKLASSAYLGTEVGMKQGWVALTDIKQGSPAAEAGLKQGDQVLNLNGINIETSDDFSNALKKYWPGDEIKIKVMRPDSLRSVDITLIKEVVLGSRPQRNNGHPAEMFAGGKSSRRDGFAGVFVHDAVLRPEQCGGPVFDATGRFYGINIARYSRTASLIIPSQSVLRLIDRYIQSELSASMLSKQ</sequence>
<proteinExistence type="inferred from homology"/>
<dbReference type="Pfam" id="PF13180">
    <property type="entry name" value="PDZ_2"/>
    <property type="match status" value="1"/>
</dbReference>
<dbReference type="SUPFAM" id="SSF50156">
    <property type="entry name" value="PDZ domain-like"/>
    <property type="match status" value="1"/>
</dbReference>
<evidence type="ECO:0000259" key="2">
    <source>
        <dbReference type="PROSITE" id="PS50106"/>
    </source>
</evidence>
<evidence type="ECO:0000313" key="3">
    <source>
        <dbReference type="EMBL" id="RXF72212.1"/>
    </source>
</evidence>
<dbReference type="EMBL" id="RXOC01000001">
    <property type="protein sequence ID" value="RXF72212.1"/>
    <property type="molecule type" value="Genomic_DNA"/>
</dbReference>
<protein>
    <submittedName>
        <fullName evidence="3">PDZ domain-containing protein</fullName>
    </submittedName>
</protein>
<evidence type="ECO:0000313" key="4">
    <source>
        <dbReference type="Proteomes" id="UP000290848"/>
    </source>
</evidence>
<dbReference type="AlphaFoldDB" id="A0A4V1KIX5"/>
<dbReference type="SUPFAM" id="SSF50494">
    <property type="entry name" value="Trypsin-like serine proteases"/>
    <property type="match status" value="2"/>
</dbReference>
<feature type="domain" description="PDZ" evidence="2">
    <location>
        <begin position="396"/>
        <end position="461"/>
    </location>
</feature>
<gene>
    <name evidence="3" type="ORF">EKH83_00360</name>
</gene>
<organism evidence="3 4">
    <name type="scientific">Arcticibacter tournemirensis</name>
    <dbReference type="NCBI Taxonomy" id="699437"/>
    <lineage>
        <taxon>Bacteria</taxon>
        <taxon>Pseudomonadati</taxon>
        <taxon>Bacteroidota</taxon>
        <taxon>Sphingobacteriia</taxon>
        <taxon>Sphingobacteriales</taxon>
        <taxon>Sphingobacteriaceae</taxon>
        <taxon>Arcticibacter</taxon>
    </lineage>
</organism>
<dbReference type="Gene3D" id="2.40.10.10">
    <property type="entry name" value="Trypsin-like serine proteases"/>
    <property type="match status" value="1"/>
</dbReference>
<dbReference type="Gene3D" id="2.40.10.120">
    <property type="match status" value="1"/>
</dbReference>
<dbReference type="InterPro" id="IPR001478">
    <property type="entry name" value="PDZ"/>
</dbReference>
<dbReference type="PANTHER" id="PTHR22939:SF129">
    <property type="entry name" value="SERINE PROTEASE HTRA2, MITOCHONDRIAL"/>
    <property type="match status" value="1"/>
</dbReference>
<reference evidence="3 4" key="1">
    <citation type="submission" date="2018-12" db="EMBL/GenBank/DDBJ databases">
        <title>The Draft Genome Sequence of the Soil Bacterium Pedobacter tournemirensis R1.</title>
        <authorList>
            <person name="He J."/>
        </authorList>
    </citation>
    <scope>NUCLEOTIDE SEQUENCE [LARGE SCALE GENOMIC DNA]</scope>
    <source>
        <strain evidence="3 4">R1</strain>
    </source>
</reference>
<dbReference type="Proteomes" id="UP000290848">
    <property type="component" value="Unassembled WGS sequence"/>
</dbReference>
<dbReference type="SMART" id="SM00228">
    <property type="entry name" value="PDZ"/>
    <property type="match status" value="1"/>
</dbReference>
<dbReference type="GO" id="GO:0006508">
    <property type="term" value="P:proteolysis"/>
    <property type="evidence" value="ECO:0007669"/>
    <property type="project" value="TreeGrafter"/>
</dbReference>
<evidence type="ECO:0000256" key="1">
    <source>
        <dbReference type="ARBA" id="ARBA00010541"/>
    </source>
</evidence>
<dbReference type="InterPro" id="IPR009003">
    <property type="entry name" value="Peptidase_S1_PA"/>
</dbReference>
<dbReference type="PANTHER" id="PTHR22939">
    <property type="entry name" value="SERINE PROTEASE FAMILY S1C HTRA-RELATED"/>
    <property type="match status" value="1"/>
</dbReference>
<name>A0A4V1KIX5_9SPHI</name>